<name>A0ABZ0SW67_9STRE</name>
<dbReference type="EMBL" id="CP139419">
    <property type="protein sequence ID" value="WPS46099.1"/>
    <property type="molecule type" value="Genomic_DNA"/>
</dbReference>
<proteinExistence type="predicted"/>
<dbReference type="RefSeq" id="WP_320909190.1">
    <property type="nucleotide sequence ID" value="NZ_CP139419.1"/>
</dbReference>
<organism evidence="1 2">
    <name type="scientific">Streptococcus lingualis</name>
    <dbReference type="NCBI Taxonomy" id="3098076"/>
    <lineage>
        <taxon>Bacteria</taxon>
        <taxon>Bacillati</taxon>
        <taxon>Bacillota</taxon>
        <taxon>Bacilli</taxon>
        <taxon>Lactobacillales</taxon>
        <taxon>Streptococcaceae</taxon>
        <taxon>Streptococcus</taxon>
    </lineage>
</organism>
<accession>A0ABZ0SW67</accession>
<evidence type="ECO:0008006" key="3">
    <source>
        <dbReference type="Google" id="ProtNLM"/>
    </source>
</evidence>
<keyword evidence="2" id="KW-1185">Reference proteome</keyword>
<sequence>MKKPVDKDQLIEKPEINTVGVITNHQFNWYICSNDMWTMDIDKYIQAYQEAGLDIDFSYLPEIQQNLHVITKSNLESYLEMYKDDWLKVTVEELIEMIKRSMDCEDLHSEIIFEGKGLLPNLLIDFDKEEFYSNHLGMKNYERYVPNGWKIFSGKFDHLIPKEERYWIEKTSADQLRNSL</sequence>
<gene>
    <name evidence="1" type="ORF">SM123_05780</name>
</gene>
<protein>
    <recommendedName>
        <fullName evidence="3">Group-specific protein</fullName>
    </recommendedName>
</protein>
<evidence type="ECO:0000313" key="1">
    <source>
        <dbReference type="EMBL" id="WPS46099.1"/>
    </source>
</evidence>
<evidence type="ECO:0000313" key="2">
    <source>
        <dbReference type="Proteomes" id="UP001327056"/>
    </source>
</evidence>
<reference evidence="1 2" key="1">
    <citation type="submission" date="2023-11" db="EMBL/GenBank/DDBJ databases">
        <title>Description of Streptococcus dentalis sp. nov., Streptococcus gingivalis sp. nov., Streptococcus lingualis sp. nov. isolated from human oral cavity.</title>
        <authorList>
            <person name="Choi Y.S."/>
            <person name="Goo B.J."/>
            <person name="Bae J.W."/>
        </authorList>
    </citation>
    <scope>NUCLEOTIDE SEQUENCE [LARGE SCALE GENOMIC DNA]</scope>
    <source>
        <strain evidence="1 2">S5</strain>
    </source>
</reference>
<dbReference type="Proteomes" id="UP001327056">
    <property type="component" value="Chromosome"/>
</dbReference>